<proteinExistence type="inferred from homology"/>
<evidence type="ECO:0000313" key="6">
    <source>
        <dbReference type="Proteomes" id="UP001565283"/>
    </source>
</evidence>
<comment type="caution">
    <text evidence="5">The sequence shown here is derived from an EMBL/GenBank/DDBJ whole genome shotgun (WGS) entry which is preliminary data.</text>
</comment>
<keyword evidence="6" id="KW-1185">Reference proteome</keyword>
<feature type="chain" id="PRO_5046004349" evidence="3">
    <location>
        <begin position="22"/>
        <end position="459"/>
    </location>
</feature>
<dbReference type="Gene3D" id="3.40.630.190">
    <property type="entry name" value="LCP protein"/>
    <property type="match status" value="1"/>
</dbReference>
<dbReference type="EMBL" id="JBCLSH010000009">
    <property type="protein sequence ID" value="MEY8443403.1"/>
    <property type="molecule type" value="Genomic_DNA"/>
</dbReference>
<feature type="domain" description="Cell envelope-related transcriptional attenuator" evidence="4">
    <location>
        <begin position="82"/>
        <end position="244"/>
    </location>
</feature>
<keyword evidence="3" id="KW-0732">Signal</keyword>
<accession>A0ABV4D4S1</accession>
<sequence>MKLWKKSLLMITGIIALTAGAATVYVSTVLNSTTKAFSKTYAEAGNADAENIIKATEPLTILLMGVDTGGAGRGGSTSWDGNSDSQIVMTLNPKTNTTTMVSIERDIMSNILDDKGSTVSTQKVNAAYPMGYNAGGLEKGVEYALKTIGDQAGIPVDNFLMINFDGLVNLVNDVGGIDIDNTTGQTLYISDTEPEYTEQVPPGKQHIDGRQALVYARDRHHLPNGDYGRAAHQREVISAVMKKLLALNNITQYQKFLDDISKDIKTNIPINSSTLTSLLGYKDCFNKVVSIQYQAIGYTNPADGGSYQLLPNNTALAVQNALRSSLQKEIGNRLSDNLITYETLTGNVPSSYFMPSATVTENGKSTVYGIDVDGSFVKLDSSNSTTYVSTDGSAATSDKPASSDETKSSADQSSSPSAAPYSGAADDGTGYYGEGTTVPGAGGAVADDTTTYADPYAGQ</sequence>
<dbReference type="RefSeq" id="WP_369948098.1">
    <property type="nucleotide sequence ID" value="NZ_JBCLSH010000009.1"/>
</dbReference>
<evidence type="ECO:0000259" key="4">
    <source>
        <dbReference type="Pfam" id="PF03816"/>
    </source>
</evidence>
<evidence type="ECO:0000256" key="2">
    <source>
        <dbReference type="SAM" id="MobiDB-lite"/>
    </source>
</evidence>
<dbReference type="Pfam" id="PF03816">
    <property type="entry name" value="LytR_cpsA_psr"/>
    <property type="match status" value="1"/>
</dbReference>
<dbReference type="NCBIfam" id="TIGR00350">
    <property type="entry name" value="lytR_cpsA_psr"/>
    <property type="match status" value="1"/>
</dbReference>
<feature type="compositionally biased region" description="Low complexity" evidence="2">
    <location>
        <begin position="409"/>
        <end position="459"/>
    </location>
</feature>
<dbReference type="InterPro" id="IPR050922">
    <property type="entry name" value="LytR/CpsA/Psr_CW_biosynth"/>
</dbReference>
<dbReference type="InterPro" id="IPR004474">
    <property type="entry name" value="LytR_CpsA_psr"/>
</dbReference>
<feature type="compositionally biased region" description="Polar residues" evidence="2">
    <location>
        <begin position="387"/>
        <end position="400"/>
    </location>
</feature>
<evidence type="ECO:0000256" key="1">
    <source>
        <dbReference type="ARBA" id="ARBA00006068"/>
    </source>
</evidence>
<reference evidence="5 6" key="1">
    <citation type="submission" date="2024-03" db="EMBL/GenBank/DDBJ databases">
        <title>Mouse gut bacterial collection (mGBC) of GemPharmatech.</title>
        <authorList>
            <person name="He Y."/>
            <person name="Dong L."/>
            <person name="Wu D."/>
            <person name="Gao X."/>
            <person name="Lin Z."/>
        </authorList>
    </citation>
    <scope>NUCLEOTIDE SEQUENCE [LARGE SCALE GENOMIC DNA]</scope>
    <source>
        <strain evidence="5 6">61-15</strain>
    </source>
</reference>
<organism evidence="5 6">
    <name type="scientific">Lactococcus ileimucosae</name>
    <dbReference type="NCBI Taxonomy" id="2941329"/>
    <lineage>
        <taxon>Bacteria</taxon>
        <taxon>Bacillati</taxon>
        <taxon>Bacillota</taxon>
        <taxon>Bacilli</taxon>
        <taxon>Lactobacillales</taxon>
        <taxon>Streptococcaceae</taxon>
        <taxon>Lactococcus</taxon>
    </lineage>
</organism>
<dbReference type="PANTHER" id="PTHR33392">
    <property type="entry name" value="POLYISOPRENYL-TEICHOIC ACID--PEPTIDOGLYCAN TEICHOIC ACID TRANSFERASE TAGU"/>
    <property type="match status" value="1"/>
</dbReference>
<protein>
    <submittedName>
        <fullName evidence="5">LCP family protein</fullName>
    </submittedName>
</protein>
<feature type="signal peptide" evidence="3">
    <location>
        <begin position="1"/>
        <end position="21"/>
    </location>
</feature>
<feature type="region of interest" description="Disordered" evidence="2">
    <location>
        <begin position="387"/>
        <end position="459"/>
    </location>
</feature>
<evidence type="ECO:0000256" key="3">
    <source>
        <dbReference type="SAM" id="SignalP"/>
    </source>
</evidence>
<gene>
    <name evidence="5" type="ORF">AALA52_03980</name>
</gene>
<dbReference type="PANTHER" id="PTHR33392:SF6">
    <property type="entry name" value="POLYISOPRENYL-TEICHOIC ACID--PEPTIDOGLYCAN TEICHOIC ACID TRANSFERASE TAGU"/>
    <property type="match status" value="1"/>
</dbReference>
<comment type="similarity">
    <text evidence="1">Belongs to the LytR/CpsA/Psr (LCP) family.</text>
</comment>
<evidence type="ECO:0000313" key="5">
    <source>
        <dbReference type="EMBL" id="MEY8443403.1"/>
    </source>
</evidence>
<dbReference type="Proteomes" id="UP001565283">
    <property type="component" value="Unassembled WGS sequence"/>
</dbReference>
<name>A0ABV4D4S1_9LACT</name>